<dbReference type="SUPFAM" id="SSF51430">
    <property type="entry name" value="NAD(P)-linked oxidoreductase"/>
    <property type="match status" value="1"/>
</dbReference>
<feature type="domain" description="NADP-dependent oxidoreductase" evidence="3">
    <location>
        <begin position="21"/>
        <end position="282"/>
    </location>
</feature>
<dbReference type="AlphaFoldDB" id="A0A8H7QAY9"/>
<accession>A0A8H7QAY9</accession>
<dbReference type="InterPro" id="IPR020471">
    <property type="entry name" value="AKR"/>
</dbReference>
<dbReference type="CDD" id="cd19071">
    <property type="entry name" value="AKR_AKR1-5-like"/>
    <property type="match status" value="1"/>
</dbReference>
<dbReference type="InterPro" id="IPR036812">
    <property type="entry name" value="NAD(P)_OxRdtase_dom_sf"/>
</dbReference>
<dbReference type="PROSITE" id="PS00062">
    <property type="entry name" value="ALDOKETO_REDUCTASE_2"/>
    <property type="match status" value="1"/>
</dbReference>
<reference evidence="4" key="1">
    <citation type="submission" date="2020-12" db="EMBL/GenBank/DDBJ databases">
        <title>Metabolic potential, ecology and presence of endohyphal bacteria is reflected in genomic diversity of Mucoromycotina.</title>
        <authorList>
            <person name="Muszewska A."/>
            <person name="Okrasinska A."/>
            <person name="Steczkiewicz K."/>
            <person name="Drgas O."/>
            <person name="Orlowska M."/>
            <person name="Perlinska-Lenart U."/>
            <person name="Aleksandrzak-Piekarczyk T."/>
            <person name="Szatraj K."/>
            <person name="Zielenkiewicz U."/>
            <person name="Pilsyk S."/>
            <person name="Malc E."/>
            <person name="Mieczkowski P."/>
            <person name="Kruszewska J.S."/>
            <person name="Biernat P."/>
            <person name="Pawlowska J."/>
        </authorList>
    </citation>
    <scope>NUCLEOTIDE SEQUENCE</scope>
    <source>
        <strain evidence="4">WA0000051536</strain>
    </source>
</reference>
<evidence type="ECO:0000259" key="3">
    <source>
        <dbReference type="Pfam" id="PF00248"/>
    </source>
</evidence>
<evidence type="ECO:0000256" key="1">
    <source>
        <dbReference type="ARBA" id="ARBA00023002"/>
    </source>
</evidence>
<proteinExistence type="predicted"/>
<organism evidence="4 5">
    <name type="scientific">Umbelopsis vinacea</name>
    <dbReference type="NCBI Taxonomy" id="44442"/>
    <lineage>
        <taxon>Eukaryota</taxon>
        <taxon>Fungi</taxon>
        <taxon>Fungi incertae sedis</taxon>
        <taxon>Mucoromycota</taxon>
        <taxon>Mucoromycotina</taxon>
        <taxon>Umbelopsidomycetes</taxon>
        <taxon>Umbelopsidales</taxon>
        <taxon>Umbelopsidaceae</taxon>
        <taxon>Umbelopsis</taxon>
    </lineage>
</organism>
<dbReference type="Proteomes" id="UP000612746">
    <property type="component" value="Unassembled WGS sequence"/>
</dbReference>
<dbReference type="FunFam" id="3.20.20.100:FF:000002">
    <property type="entry name" value="2,5-diketo-D-gluconic acid reductase A"/>
    <property type="match status" value="1"/>
</dbReference>
<dbReference type="PRINTS" id="PR00069">
    <property type="entry name" value="ALDKETRDTASE"/>
</dbReference>
<dbReference type="PANTHER" id="PTHR43827:SF13">
    <property type="entry name" value="ALDO_KETO REDUCTASE FAMILY PROTEIN"/>
    <property type="match status" value="1"/>
</dbReference>
<keyword evidence="1" id="KW-0560">Oxidoreductase</keyword>
<dbReference type="InterPro" id="IPR018170">
    <property type="entry name" value="Aldo/ket_reductase_CS"/>
</dbReference>
<feature type="binding site" evidence="2">
    <location>
        <position position="129"/>
    </location>
    <ligand>
        <name>substrate</name>
    </ligand>
</feature>
<dbReference type="Pfam" id="PF00248">
    <property type="entry name" value="Aldo_ket_red"/>
    <property type="match status" value="1"/>
</dbReference>
<gene>
    <name evidence="4" type="ORF">INT44_003909</name>
</gene>
<name>A0A8H7QAY9_9FUNG</name>
<dbReference type="PANTHER" id="PTHR43827">
    <property type="entry name" value="2,5-DIKETO-D-GLUCONIC ACID REDUCTASE"/>
    <property type="match status" value="1"/>
</dbReference>
<comment type="caution">
    <text evidence="4">The sequence shown here is derived from an EMBL/GenBank/DDBJ whole genome shotgun (WGS) entry which is preliminary data.</text>
</comment>
<sequence>MTLTLQSTRKLNDGNEIPALGFGVYQSEPGDETEQAVLLALEAGYRHIDTASCKNSKNDGNRSAVTFTNDGFHLVGYYNEESVGAALKKCNIPRSQLWDTDHGYDKAKEACYESLRKLGLDYVDLYLIHSSPGTGKQLRSESWKALEELKKEGKVRSIGVSNYGVHHMKEVFEVGSIKPAINQIEVTPYQVRDELCRFCQENGVVVEAFSPLTMGLKLKEPRLNKIAQKYGKQPAQILIRWSLQRGLIPLPKSVNKQRITDNANVFDFEISAEDMEALTNMDEYLVTEWDPTKLP</sequence>
<evidence type="ECO:0000256" key="2">
    <source>
        <dbReference type="PIRSR" id="PIRSR000097-2"/>
    </source>
</evidence>
<dbReference type="InterPro" id="IPR023210">
    <property type="entry name" value="NADP_OxRdtase_dom"/>
</dbReference>
<dbReference type="Gene3D" id="3.20.20.100">
    <property type="entry name" value="NADP-dependent oxidoreductase domain"/>
    <property type="match status" value="1"/>
</dbReference>
<dbReference type="PIRSF" id="PIRSF000097">
    <property type="entry name" value="AKR"/>
    <property type="match status" value="1"/>
</dbReference>
<evidence type="ECO:0000313" key="4">
    <source>
        <dbReference type="EMBL" id="KAG2188770.1"/>
    </source>
</evidence>
<protein>
    <recommendedName>
        <fullName evidence="3">NADP-dependent oxidoreductase domain-containing protein</fullName>
    </recommendedName>
</protein>
<keyword evidence="5" id="KW-1185">Reference proteome</keyword>
<dbReference type="OrthoDB" id="416253at2759"/>
<dbReference type="EMBL" id="JAEPRA010000001">
    <property type="protein sequence ID" value="KAG2188770.1"/>
    <property type="molecule type" value="Genomic_DNA"/>
</dbReference>
<evidence type="ECO:0000313" key="5">
    <source>
        <dbReference type="Proteomes" id="UP000612746"/>
    </source>
</evidence>
<dbReference type="GO" id="GO:0016616">
    <property type="term" value="F:oxidoreductase activity, acting on the CH-OH group of donors, NAD or NADP as acceptor"/>
    <property type="evidence" value="ECO:0007669"/>
    <property type="project" value="UniProtKB-ARBA"/>
</dbReference>